<evidence type="ECO:0000256" key="1">
    <source>
        <dbReference type="SAM" id="Phobius"/>
    </source>
</evidence>
<reference evidence="3" key="1">
    <citation type="submission" date="2016-11" db="EMBL/GenBank/DDBJ databases">
        <authorList>
            <person name="Varghese N."/>
            <person name="Submissions S."/>
        </authorList>
    </citation>
    <scope>NUCLEOTIDE SEQUENCE [LARGE SCALE GENOMIC DNA]</scope>
    <source>
        <strain evidence="3">DSM 22638</strain>
    </source>
</reference>
<accession>A0A1M5PD08</accession>
<protein>
    <submittedName>
        <fullName evidence="2">Uncharacterized protein</fullName>
    </submittedName>
</protein>
<keyword evidence="1" id="KW-0812">Transmembrane</keyword>
<dbReference type="AlphaFoldDB" id="A0A1M5PD08"/>
<feature type="transmembrane region" description="Helical" evidence="1">
    <location>
        <begin position="17"/>
        <end position="35"/>
    </location>
</feature>
<keyword evidence="1" id="KW-0472">Membrane</keyword>
<gene>
    <name evidence="2" type="ORF">SAMN04488116_3158</name>
</gene>
<dbReference type="Proteomes" id="UP000184532">
    <property type="component" value="Unassembled WGS sequence"/>
</dbReference>
<keyword evidence="3" id="KW-1185">Reference proteome</keyword>
<evidence type="ECO:0000313" key="2">
    <source>
        <dbReference type="EMBL" id="SHG99587.1"/>
    </source>
</evidence>
<dbReference type="EMBL" id="FQWL01000007">
    <property type="protein sequence ID" value="SHG99587.1"/>
    <property type="molecule type" value="Genomic_DNA"/>
</dbReference>
<keyword evidence="1" id="KW-1133">Transmembrane helix</keyword>
<organism evidence="2 3">
    <name type="scientific">Flagellimonas flava</name>
    <dbReference type="NCBI Taxonomy" id="570519"/>
    <lineage>
        <taxon>Bacteria</taxon>
        <taxon>Pseudomonadati</taxon>
        <taxon>Bacteroidota</taxon>
        <taxon>Flavobacteriia</taxon>
        <taxon>Flavobacteriales</taxon>
        <taxon>Flavobacteriaceae</taxon>
        <taxon>Flagellimonas</taxon>
    </lineage>
</organism>
<evidence type="ECO:0000313" key="3">
    <source>
        <dbReference type="Proteomes" id="UP000184532"/>
    </source>
</evidence>
<proteinExistence type="predicted"/>
<sequence length="46" mass="5322">MDKVVNREFTQEGPQKSIGVLIFILFQYVFYKVLLKRPTDGNSNTS</sequence>
<name>A0A1M5PD08_9FLAO</name>